<comment type="caution">
    <text evidence="6">The sequence shown here is derived from an EMBL/GenBank/DDBJ whole genome shotgun (WGS) entry which is preliminary data.</text>
</comment>
<evidence type="ECO:0000256" key="2">
    <source>
        <dbReference type="ARBA" id="ARBA00007131"/>
    </source>
</evidence>
<dbReference type="PANTHER" id="PTHR47514:SF1">
    <property type="entry name" value="TRANSKETOLASE N-TERMINAL SECTION-RELATED"/>
    <property type="match status" value="1"/>
</dbReference>
<dbReference type="Proteomes" id="UP000839526">
    <property type="component" value="Unassembled WGS sequence"/>
</dbReference>
<comment type="cofactor">
    <cofactor evidence="1">
        <name>thiamine diphosphate</name>
        <dbReference type="ChEBI" id="CHEBI:58937"/>
    </cofactor>
</comment>
<protein>
    <submittedName>
        <fullName evidence="6">Transketolase</fullName>
    </submittedName>
</protein>
<accession>A0A403T715</accession>
<dbReference type="EMBL" id="RWAH01000042">
    <property type="protein sequence ID" value="MMS79585.1"/>
    <property type="molecule type" value="Genomic_DNA"/>
</dbReference>
<dbReference type="Pfam" id="PF00456">
    <property type="entry name" value="Transketolase_N"/>
    <property type="match status" value="1"/>
</dbReference>
<dbReference type="SUPFAM" id="SSF52518">
    <property type="entry name" value="Thiamin diphosphate-binding fold (THDP-binding)"/>
    <property type="match status" value="1"/>
</dbReference>
<feature type="transmembrane region" description="Helical" evidence="4">
    <location>
        <begin position="69"/>
        <end position="89"/>
    </location>
</feature>
<gene>
    <name evidence="6" type="ORF">D9O31_24600</name>
</gene>
<evidence type="ECO:0000259" key="5">
    <source>
        <dbReference type="Pfam" id="PF00456"/>
    </source>
</evidence>
<evidence type="ECO:0000256" key="3">
    <source>
        <dbReference type="ARBA" id="ARBA00023052"/>
    </source>
</evidence>
<keyword evidence="3" id="KW-0786">Thiamine pyrophosphate</keyword>
<evidence type="ECO:0000256" key="1">
    <source>
        <dbReference type="ARBA" id="ARBA00001964"/>
    </source>
</evidence>
<feature type="domain" description="Transketolase N-terminal" evidence="5">
    <location>
        <begin position="34"/>
        <end position="211"/>
    </location>
</feature>
<comment type="similarity">
    <text evidence="2">Belongs to the transketolase family.</text>
</comment>
<organism evidence="6">
    <name type="scientific">Salmonella enterica</name>
    <name type="common">Salmonella choleraesuis</name>
    <dbReference type="NCBI Taxonomy" id="28901"/>
    <lineage>
        <taxon>Bacteria</taxon>
        <taxon>Pseudomonadati</taxon>
        <taxon>Pseudomonadota</taxon>
        <taxon>Gammaproteobacteria</taxon>
        <taxon>Enterobacterales</taxon>
        <taxon>Enterobacteriaceae</taxon>
        <taxon>Salmonella</taxon>
    </lineage>
</organism>
<sequence length="226" mass="24839">MGISEKSNDSILKIKRYISIMAGKNTELSVVPSVNILMVLYENIINLTPDTVAPGAKDRVFLSSGYEPMALYAVMAMLGFISPGMLKIYGKCGGKLKNHPDRTLFDCVEVSGGYYGYGLSVAVGSVIALRTMGIRLKHWVLMETSELDKGSNYEAITYSGQSSLSELNIILVDKDPDGLGWVRGAGLHFCAEGWDVSYTDGHNRQSLYETFILSGFHKPRVIIVRI</sequence>
<dbReference type="Gene3D" id="3.40.50.970">
    <property type="match status" value="1"/>
</dbReference>
<name>A0A403T715_SALER</name>
<dbReference type="AlphaFoldDB" id="A0A403T715"/>
<keyword evidence="4" id="KW-1133">Transmembrane helix</keyword>
<keyword evidence="4" id="KW-0812">Transmembrane</keyword>
<dbReference type="InterPro" id="IPR005474">
    <property type="entry name" value="Transketolase_N"/>
</dbReference>
<evidence type="ECO:0000313" key="6">
    <source>
        <dbReference type="EMBL" id="MMS79585.1"/>
    </source>
</evidence>
<dbReference type="PANTHER" id="PTHR47514">
    <property type="entry name" value="TRANSKETOLASE N-TERMINAL SECTION-RELATED"/>
    <property type="match status" value="1"/>
</dbReference>
<proteinExistence type="inferred from homology"/>
<evidence type="ECO:0000256" key="4">
    <source>
        <dbReference type="SAM" id="Phobius"/>
    </source>
</evidence>
<reference evidence="6" key="1">
    <citation type="submission" date="2018-10" db="EMBL/GenBank/DDBJ databases">
        <authorList>
            <consortium name="PulseNet: The National Subtyping Network for Foodborne Disease Surveillance"/>
            <person name="Tarr C.L."/>
            <person name="Trees E."/>
            <person name="Katz L.S."/>
            <person name="Carleton-Romer H.A."/>
            <person name="Stroika S."/>
            <person name="Kucerova Z."/>
            <person name="Roache K.F."/>
            <person name="Sabol A.L."/>
            <person name="Besser J."/>
            <person name="Gerner-Smidt P."/>
        </authorList>
    </citation>
    <scope>NUCLEOTIDE SEQUENCE [LARGE SCALE GENOMIC DNA]</scope>
    <source>
        <strain evidence="6">PNUSAS052121</strain>
    </source>
</reference>
<dbReference type="InterPro" id="IPR029061">
    <property type="entry name" value="THDP-binding"/>
</dbReference>
<keyword evidence="4" id="KW-0472">Membrane</keyword>